<reference evidence="2 3" key="1">
    <citation type="submission" date="2019-03" db="EMBL/GenBank/DDBJ databases">
        <title>Genomic Encyclopedia of Type Strains, Phase IV (KMG-IV): sequencing the most valuable type-strain genomes for metagenomic binning, comparative biology and taxonomic classification.</title>
        <authorList>
            <person name="Goeker M."/>
        </authorList>
    </citation>
    <scope>NUCLEOTIDE SEQUENCE [LARGE SCALE GENOMIC DNA]</scope>
    <source>
        <strain evidence="2 3">DSM 28679</strain>
    </source>
</reference>
<dbReference type="Proteomes" id="UP000294575">
    <property type="component" value="Unassembled WGS sequence"/>
</dbReference>
<evidence type="ECO:0000313" key="2">
    <source>
        <dbReference type="EMBL" id="TDQ40152.1"/>
    </source>
</evidence>
<dbReference type="AlphaFoldDB" id="A0A4R6U3X9"/>
<name>A0A4R6U3X9_9GAMM</name>
<feature type="domain" description="Filamentation induced by cAMP protein Fic-like C-terminal" evidence="1">
    <location>
        <begin position="1"/>
        <end position="44"/>
    </location>
</feature>
<accession>A0A4R6U3X9</accession>
<sequence>MQAVSLRHRATFLENYLNPALDAGLIEMTQPDAPRSPTQKYRLTALGRQLLTAL</sequence>
<gene>
    <name evidence="2" type="ORF">DFQ45_101287</name>
</gene>
<keyword evidence="3" id="KW-1185">Reference proteome</keyword>
<dbReference type="Pfam" id="PF21247">
    <property type="entry name" value="Fic-like_C"/>
    <property type="match status" value="1"/>
</dbReference>
<dbReference type="InterPro" id="IPR049514">
    <property type="entry name" value="Fic-like_C"/>
</dbReference>
<organism evidence="2 3">
    <name type="scientific">Thiopseudomonas denitrificans</name>
    <dbReference type="NCBI Taxonomy" id="1501432"/>
    <lineage>
        <taxon>Bacteria</taxon>
        <taxon>Pseudomonadati</taxon>
        <taxon>Pseudomonadota</taxon>
        <taxon>Gammaproteobacteria</taxon>
        <taxon>Pseudomonadales</taxon>
        <taxon>Pseudomonadaceae</taxon>
        <taxon>Thiopseudomonas</taxon>
    </lineage>
</organism>
<evidence type="ECO:0000313" key="3">
    <source>
        <dbReference type="Proteomes" id="UP000294575"/>
    </source>
</evidence>
<comment type="caution">
    <text evidence="2">The sequence shown here is derived from an EMBL/GenBank/DDBJ whole genome shotgun (WGS) entry which is preliminary data.</text>
</comment>
<evidence type="ECO:0000259" key="1">
    <source>
        <dbReference type="Pfam" id="PF21247"/>
    </source>
</evidence>
<dbReference type="EMBL" id="SNYK01000001">
    <property type="protein sequence ID" value="TDQ40152.1"/>
    <property type="molecule type" value="Genomic_DNA"/>
</dbReference>
<proteinExistence type="predicted"/>
<protein>
    <recommendedName>
        <fullName evidence="1">Filamentation induced by cAMP protein Fic-like C-terminal domain-containing protein</fullName>
    </recommendedName>
</protein>